<evidence type="ECO:0000313" key="2">
    <source>
        <dbReference type="Proteomes" id="UP001218218"/>
    </source>
</evidence>
<dbReference type="EMBL" id="JARIHO010000069">
    <property type="protein sequence ID" value="KAJ7312908.1"/>
    <property type="molecule type" value="Genomic_DNA"/>
</dbReference>
<dbReference type="Proteomes" id="UP001218218">
    <property type="component" value="Unassembled WGS sequence"/>
</dbReference>
<proteinExistence type="predicted"/>
<dbReference type="AlphaFoldDB" id="A0AAD6Z9L9"/>
<keyword evidence="2" id="KW-1185">Reference proteome</keyword>
<comment type="caution">
    <text evidence="1">The sequence shown here is derived from an EMBL/GenBank/DDBJ whole genome shotgun (WGS) entry which is preliminary data.</text>
</comment>
<gene>
    <name evidence="1" type="ORF">DFH08DRAFT_821745</name>
</gene>
<name>A0AAD6Z9L9_9AGAR</name>
<protein>
    <submittedName>
        <fullName evidence="1">Uncharacterized protein</fullName>
    </submittedName>
</protein>
<accession>A0AAD6Z9L9</accession>
<evidence type="ECO:0000313" key="1">
    <source>
        <dbReference type="EMBL" id="KAJ7312908.1"/>
    </source>
</evidence>
<sequence>MCKVNIILLSPVLGLDTLLNLYHPTAPVDLGIRDVVTTSVFWAAHKLACTVNCVHQRQKQISNTPEGVSQPQIGTKGISTMEELIRVGDKDKPILNQVLSTVALVCFTSGSTVLPQAQTCLPGCFIATVVFKSTAPFDVLLDTIIHQHIGHLFLIPFLPTQWSFFENFNLWGQEGGTCGCIFRSQIQVDGDIRVLPFMRAPSLEFQPLFHRLVYFGYSDWMDPGNKAAPDAAYMMVRSRRAAGHKQENWETSGFQTCRELNVRSVGTCMPTSSH</sequence>
<organism evidence="1 2">
    <name type="scientific">Mycena albidolilacea</name>
    <dbReference type="NCBI Taxonomy" id="1033008"/>
    <lineage>
        <taxon>Eukaryota</taxon>
        <taxon>Fungi</taxon>
        <taxon>Dikarya</taxon>
        <taxon>Basidiomycota</taxon>
        <taxon>Agaricomycotina</taxon>
        <taxon>Agaricomycetes</taxon>
        <taxon>Agaricomycetidae</taxon>
        <taxon>Agaricales</taxon>
        <taxon>Marasmiineae</taxon>
        <taxon>Mycenaceae</taxon>
        <taxon>Mycena</taxon>
    </lineage>
</organism>
<reference evidence="1" key="1">
    <citation type="submission" date="2023-03" db="EMBL/GenBank/DDBJ databases">
        <title>Massive genome expansion in bonnet fungi (Mycena s.s.) driven by repeated elements and novel gene families across ecological guilds.</title>
        <authorList>
            <consortium name="Lawrence Berkeley National Laboratory"/>
            <person name="Harder C.B."/>
            <person name="Miyauchi S."/>
            <person name="Viragh M."/>
            <person name="Kuo A."/>
            <person name="Thoen E."/>
            <person name="Andreopoulos B."/>
            <person name="Lu D."/>
            <person name="Skrede I."/>
            <person name="Drula E."/>
            <person name="Henrissat B."/>
            <person name="Morin E."/>
            <person name="Kohler A."/>
            <person name="Barry K."/>
            <person name="LaButti K."/>
            <person name="Morin E."/>
            <person name="Salamov A."/>
            <person name="Lipzen A."/>
            <person name="Mereny Z."/>
            <person name="Hegedus B."/>
            <person name="Baldrian P."/>
            <person name="Stursova M."/>
            <person name="Weitz H."/>
            <person name="Taylor A."/>
            <person name="Grigoriev I.V."/>
            <person name="Nagy L.G."/>
            <person name="Martin F."/>
            <person name="Kauserud H."/>
        </authorList>
    </citation>
    <scope>NUCLEOTIDE SEQUENCE</scope>
    <source>
        <strain evidence="1">CBHHK002</strain>
    </source>
</reference>